<comment type="caution">
    <text evidence="1">The sequence shown here is derived from an EMBL/GenBank/DDBJ whole genome shotgun (WGS) entry which is preliminary data.</text>
</comment>
<sequence length="150" mass="16221">MNEDELLMRLRATFQTLDPIPENVVAAGRSAITWRRPDAALAELADDHNRPLPAGVRGAPVRLLTFAGAERSVEIEVTGTGGATRELTGRLVPAADAHVRVRHLTHAREVPSARTDRAGQFVLPQVPEGLVSLEFRLADASSVVTSWVCL</sequence>
<dbReference type="EMBL" id="BAAATD010000002">
    <property type="protein sequence ID" value="GAA2584733.1"/>
    <property type="molecule type" value="Genomic_DNA"/>
</dbReference>
<gene>
    <name evidence="1" type="ORF">GCM10010411_16790</name>
</gene>
<evidence type="ECO:0000313" key="1">
    <source>
        <dbReference type="EMBL" id="GAA2584733.1"/>
    </source>
</evidence>
<protein>
    <recommendedName>
        <fullName evidence="3">Carboxypeptidase regulatory-like domain-containing protein</fullName>
    </recommendedName>
</protein>
<dbReference type="RefSeq" id="WP_344539337.1">
    <property type="nucleotide sequence ID" value="NZ_BAAATD010000002.1"/>
</dbReference>
<name>A0ABN3PJG6_9ACTN</name>
<reference evidence="1 2" key="1">
    <citation type="journal article" date="2019" name="Int. J. Syst. Evol. Microbiol.">
        <title>The Global Catalogue of Microorganisms (GCM) 10K type strain sequencing project: providing services to taxonomists for standard genome sequencing and annotation.</title>
        <authorList>
            <consortium name="The Broad Institute Genomics Platform"/>
            <consortium name="The Broad Institute Genome Sequencing Center for Infectious Disease"/>
            <person name="Wu L."/>
            <person name="Ma J."/>
        </authorList>
    </citation>
    <scope>NUCLEOTIDE SEQUENCE [LARGE SCALE GENOMIC DNA]</scope>
    <source>
        <strain evidence="1 2">JCM 6833</strain>
    </source>
</reference>
<dbReference type="Proteomes" id="UP001501509">
    <property type="component" value="Unassembled WGS sequence"/>
</dbReference>
<organism evidence="1 2">
    <name type="scientific">Actinomadura fulvescens</name>
    <dbReference type="NCBI Taxonomy" id="46160"/>
    <lineage>
        <taxon>Bacteria</taxon>
        <taxon>Bacillati</taxon>
        <taxon>Actinomycetota</taxon>
        <taxon>Actinomycetes</taxon>
        <taxon>Streptosporangiales</taxon>
        <taxon>Thermomonosporaceae</taxon>
        <taxon>Actinomadura</taxon>
    </lineage>
</organism>
<evidence type="ECO:0008006" key="3">
    <source>
        <dbReference type="Google" id="ProtNLM"/>
    </source>
</evidence>
<keyword evidence="2" id="KW-1185">Reference proteome</keyword>
<accession>A0ABN3PJG6</accession>
<evidence type="ECO:0000313" key="2">
    <source>
        <dbReference type="Proteomes" id="UP001501509"/>
    </source>
</evidence>
<proteinExistence type="predicted"/>